<accession>A0ABW7N747</accession>
<keyword evidence="2" id="KW-1185">Reference proteome</keyword>
<dbReference type="EMBL" id="JBIPKE010000015">
    <property type="protein sequence ID" value="MFH6983432.1"/>
    <property type="molecule type" value="Genomic_DNA"/>
</dbReference>
<gene>
    <name evidence="1" type="ORF">ACHKAR_08290</name>
</gene>
<comment type="caution">
    <text evidence="1">The sequence shown here is derived from an EMBL/GenBank/DDBJ whole genome shotgun (WGS) entry which is preliminary data.</text>
</comment>
<proteinExistence type="predicted"/>
<sequence>MNSIKITVLVLLVALGGCRPEVKKVSQVAISKVKDMPSQPRPYKQLKWREKAINFDQYVFDSNQRGEFMPLIWLDSSNRNVDQTTFGLYTVIGDVRQGYQAHPDFHESLTSLGALMSAGLSGIDKTNQNGFNFVKMSQNYFNSDTGWNIMMNNTNPDVAMLGGGYGRDWWYDVYPNVLYYAVSHLFPGVEGAEEIQRFIAEQFFKADSVLNGNYEYSYFDYAAMRGVNNHIPPQEDAAAGHAYVLLSAYQQFGDEKYLEGAKSAISALANQAESRFYEVLLPFGAYVAARLNAEHGTEYDVLQLLNWSFDGCKAEKGRTGWGVIADQWGPYDVHGLQGSIIDGGGYAFLMNTHSMAWPLVPMVRYQPQYARTIGKWMLNASNSARLFYPYEIDDKHQWLPKKKGLTKNVIAYEGLRKVDAYGKEELAGVEPVALGDGPNWVPGQPEESMFSLYSSAYAGIYGAIINETNVDQVLRLNCLATDFYRADAYPTYLYYNPYPQAQEINFEWDNEEPVDLYDALTHTKVAAGISGYGKFTIAPDESALIVVLPQGAEVTEQDGIYRCNGKIVAYQ</sequence>
<protein>
    <recommendedName>
        <fullName evidence="3">D-glucuronyl C5-epimerase C-terminal domain-containing protein</fullName>
    </recommendedName>
</protein>
<evidence type="ECO:0000313" key="2">
    <source>
        <dbReference type="Proteomes" id="UP001610063"/>
    </source>
</evidence>
<evidence type="ECO:0008006" key="3">
    <source>
        <dbReference type="Google" id="ProtNLM"/>
    </source>
</evidence>
<dbReference type="PROSITE" id="PS51257">
    <property type="entry name" value="PROKAR_LIPOPROTEIN"/>
    <property type="match status" value="1"/>
</dbReference>
<name>A0ABW7N747_9BACT</name>
<dbReference type="Proteomes" id="UP001610063">
    <property type="component" value="Unassembled WGS sequence"/>
</dbReference>
<dbReference type="RefSeq" id="WP_395416996.1">
    <property type="nucleotide sequence ID" value="NZ_JBIPKE010000015.1"/>
</dbReference>
<evidence type="ECO:0000313" key="1">
    <source>
        <dbReference type="EMBL" id="MFH6983432.1"/>
    </source>
</evidence>
<reference evidence="1 2" key="1">
    <citation type="journal article" date="2013" name="Int. J. Syst. Evol. Microbiol.">
        <title>Marinoscillum luteum sp. nov., isolated from marine sediment.</title>
        <authorList>
            <person name="Cha I.T."/>
            <person name="Park S.J."/>
            <person name="Kim S.J."/>
            <person name="Kim J.G."/>
            <person name="Jung M.Y."/>
            <person name="Shin K.S."/>
            <person name="Kwon K.K."/>
            <person name="Yang S.H."/>
            <person name="Seo Y.S."/>
            <person name="Rhee S.K."/>
        </authorList>
    </citation>
    <scope>NUCLEOTIDE SEQUENCE [LARGE SCALE GENOMIC DNA]</scope>
    <source>
        <strain evidence="1 2">KCTC 23939</strain>
    </source>
</reference>
<organism evidence="1 2">
    <name type="scientific">Marinoscillum luteum</name>
    <dbReference type="NCBI Taxonomy" id="861051"/>
    <lineage>
        <taxon>Bacteria</taxon>
        <taxon>Pseudomonadati</taxon>
        <taxon>Bacteroidota</taxon>
        <taxon>Cytophagia</taxon>
        <taxon>Cytophagales</taxon>
        <taxon>Reichenbachiellaceae</taxon>
        <taxon>Marinoscillum</taxon>
    </lineage>
</organism>